<feature type="transmembrane region" description="Helical" evidence="2">
    <location>
        <begin position="81"/>
        <end position="100"/>
    </location>
</feature>
<keyword evidence="2" id="KW-0472">Membrane</keyword>
<keyword evidence="4" id="KW-1185">Reference proteome</keyword>
<keyword evidence="2" id="KW-0812">Transmembrane</keyword>
<evidence type="ECO:0000256" key="2">
    <source>
        <dbReference type="SAM" id="Phobius"/>
    </source>
</evidence>
<name>A0A1M4TYH5_LOKAT</name>
<sequence length="193" mass="20801">MTEIPDRPKDRHVRPARVTPAPRGRAGYRVEETYWGYRIVPGTGPRPGLVVQQALAMVAGAACVAAAVTLLSAGFGAGVMLRLPLIAVALAAGGLLMWYASRGSVVQIEIDTLQAEVRAVVTNRTGRATVMGRHGFDSIGSVFILRPAAGQPTLTLRYRRTARQLHVATGPEDDLVRLRDRLGRDLILNRSDA</sequence>
<dbReference type="Proteomes" id="UP000183987">
    <property type="component" value="Unassembled WGS sequence"/>
</dbReference>
<reference evidence="4" key="1">
    <citation type="submission" date="2016-11" db="EMBL/GenBank/DDBJ databases">
        <authorList>
            <person name="Varghese N."/>
            <person name="Submissions S."/>
        </authorList>
    </citation>
    <scope>NUCLEOTIDE SEQUENCE [LARGE SCALE GENOMIC DNA]</scope>
    <source>
        <strain evidence="4">DSM 29326</strain>
    </source>
</reference>
<evidence type="ECO:0000256" key="1">
    <source>
        <dbReference type="SAM" id="MobiDB-lite"/>
    </source>
</evidence>
<evidence type="ECO:0000313" key="3">
    <source>
        <dbReference type="EMBL" id="SHE49551.1"/>
    </source>
</evidence>
<feature type="region of interest" description="Disordered" evidence="1">
    <location>
        <begin position="1"/>
        <end position="22"/>
    </location>
</feature>
<dbReference type="AlphaFoldDB" id="A0A1M4TYH5"/>
<keyword evidence="2" id="KW-1133">Transmembrane helix</keyword>
<gene>
    <name evidence="3" type="ORF">SAMN05444339_101533</name>
</gene>
<protein>
    <submittedName>
        <fullName evidence="3">Uncharacterized protein</fullName>
    </submittedName>
</protein>
<dbReference type="OrthoDB" id="7867991at2"/>
<dbReference type="RefSeq" id="WP_072855623.1">
    <property type="nucleotide sequence ID" value="NZ_FQUE01000001.1"/>
</dbReference>
<evidence type="ECO:0000313" key="4">
    <source>
        <dbReference type="Proteomes" id="UP000183987"/>
    </source>
</evidence>
<proteinExistence type="predicted"/>
<feature type="transmembrane region" description="Helical" evidence="2">
    <location>
        <begin position="54"/>
        <end position="75"/>
    </location>
</feature>
<dbReference type="STRING" id="366533.SAMN05444339_101533"/>
<organism evidence="3 4">
    <name type="scientific">Loktanella atrilutea</name>
    <dbReference type="NCBI Taxonomy" id="366533"/>
    <lineage>
        <taxon>Bacteria</taxon>
        <taxon>Pseudomonadati</taxon>
        <taxon>Pseudomonadota</taxon>
        <taxon>Alphaproteobacteria</taxon>
        <taxon>Rhodobacterales</taxon>
        <taxon>Roseobacteraceae</taxon>
        <taxon>Loktanella</taxon>
    </lineage>
</organism>
<accession>A0A1M4TYH5</accession>
<dbReference type="EMBL" id="FQUE01000001">
    <property type="protein sequence ID" value="SHE49551.1"/>
    <property type="molecule type" value="Genomic_DNA"/>
</dbReference>